<keyword evidence="3 8" id="KW-0812">Transmembrane</keyword>
<keyword evidence="4 8" id="KW-0479">Metal-binding</keyword>
<dbReference type="EMBL" id="BAAAVS010000023">
    <property type="protein sequence ID" value="GAA3036509.1"/>
    <property type="molecule type" value="Genomic_DNA"/>
</dbReference>
<dbReference type="InterPro" id="IPR001757">
    <property type="entry name" value="P_typ_ATPase"/>
</dbReference>
<dbReference type="PANTHER" id="PTHR48085">
    <property type="entry name" value="CADMIUM/ZINC-TRANSPORTING ATPASE HMA2-RELATED"/>
    <property type="match status" value="1"/>
</dbReference>
<comment type="caution">
    <text evidence="11">The sequence shown here is derived from an EMBL/GenBank/DDBJ whole genome shotgun (WGS) entry which is preliminary data.</text>
</comment>
<feature type="transmembrane region" description="Helical" evidence="8">
    <location>
        <begin position="242"/>
        <end position="261"/>
    </location>
</feature>
<dbReference type="Proteomes" id="UP001501035">
    <property type="component" value="Unassembled WGS sequence"/>
</dbReference>
<dbReference type="SUPFAM" id="SSF81665">
    <property type="entry name" value="Calcium ATPase, transmembrane domain M"/>
    <property type="match status" value="1"/>
</dbReference>
<evidence type="ECO:0000259" key="10">
    <source>
        <dbReference type="Pfam" id="PF00122"/>
    </source>
</evidence>
<dbReference type="SUPFAM" id="SSF81653">
    <property type="entry name" value="Calcium ATPase, transduction domain A"/>
    <property type="match status" value="1"/>
</dbReference>
<dbReference type="SFLD" id="SFLDS00003">
    <property type="entry name" value="Haloacid_Dehalogenase"/>
    <property type="match status" value="1"/>
</dbReference>
<dbReference type="InterPro" id="IPR027256">
    <property type="entry name" value="P-typ_ATPase_IB"/>
</dbReference>
<dbReference type="InterPro" id="IPR023299">
    <property type="entry name" value="ATPase_P-typ_cyto_dom_N"/>
</dbReference>
<dbReference type="PANTHER" id="PTHR48085:SF5">
    <property type="entry name" value="CADMIUM_ZINC-TRANSPORTING ATPASE HMA4-RELATED"/>
    <property type="match status" value="1"/>
</dbReference>
<evidence type="ECO:0000256" key="5">
    <source>
        <dbReference type="ARBA" id="ARBA00022967"/>
    </source>
</evidence>
<dbReference type="NCBIfam" id="TIGR01525">
    <property type="entry name" value="ATPase-IB_hvy"/>
    <property type="match status" value="1"/>
</dbReference>
<dbReference type="PRINTS" id="PR00119">
    <property type="entry name" value="CATATPASE"/>
</dbReference>
<evidence type="ECO:0000256" key="2">
    <source>
        <dbReference type="ARBA" id="ARBA00006024"/>
    </source>
</evidence>
<keyword evidence="12" id="KW-1185">Reference proteome</keyword>
<gene>
    <name evidence="11" type="ORF">GCM10010528_16480</name>
</gene>
<evidence type="ECO:0000256" key="8">
    <source>
        <dbReference type="RuleBase" id="RU362081"/>
    </source>
</evidence>
<dbReference type="InterPro" id="IPR018303">
    <property type="entry name" value="ATPase_P-typ_P_site"/>
</dbReference>
<evidence type="ECO:0000256" key="7">
    <source>
        <dbReference type="ARBA" id="ARBA00023136"/>
    </source>
</evidence>
<organism evidence="11 12">
    <name type="scientific">Gordonia defluvii</name>
    <dbReference type="NCBI Taxonomy" id="283718"/>
    <lineage>
        <taxon>Bacteria</taxon>
        <taxon>Bacillati</taxon>
        <taxon>Actinomycetota</taxon>
        <taxon>Actinomycetes</taxon>
        <taxon>Mycobacteriales</taxon>
        <taxon>Gordoniaceae</taxon>
        <taxon>Gordonia</taxon>
    </lineage>
</organism>
<comment type="similarity">
    <text evidence="2 8">Belongs to the cation transport ATPase (P-type) (TC 3.A.3) family. Type IB subfamily.</text>
</comment>
<sequence>MKRVKAAITNYPLVFLTVVVGVTGLVLLATPAHDYAARLVGGYALAIAAVEAVGMVRQLIRGHAGLDLLAVTAIVSAVLVGESWAALVVVLMLTGGTALEDYAQNRSKRELTALLHKAPQQGTRLLTDDPGAGLDAAASEVVPADKIAHGDLLLVRPGEVVPVDAVLLAEHAVFDESSLTGESLPVERRAGEKVSSGAVNGAAAVVVRAVAAARDSEYQQIVRLVEQAANSKAPVVRLADRYALPFTVVSLFIAGIAWAVSGEAVRFAEVLVVATPCPLLIAAPVAFLGGMSRAAHSGLIVKGGGTLEQLARVRSAAFDKTGTLTTGHPELVRILPAPGFTADRVLQLAASAEVYSSHVLASSVVTVAKATDALPLLDIAHAEELATNGVMAEFHEPGDPPATRVIRVGKPTWIAQSAPDMTIADLNPGELAIYTALDDEYAGVIIMRDRIRPDAAQAIADLRRLGVERTVIVTGDVAATAGPIAEAAGIDEVHASCHPADKVQLVGDISPRPVLMAGDGLNDAPVLAAADIGFAMGARGSTAASESADVVNRYDNLSGLPRAVRIGQDTVRIALQSIWVGIAISVGLMLVAAFGYLPALIGAWLQEGVDLIAILGALRAMGPRSERRKPADPVSRSAGYSAPATSSGSSDRSTRARA</sequence>
<dbReference type="SFLD" id="SFLDG00002">
    <property type="entry name" value="C1.7:_P-type_atpase_like"/>
    <property type="match status" value="1"/>
</dbReference>
<keyword evidence="5" id="KW-1278">Translocase</keyword>
<keyword evidence="8" id="KW-0067">ATP-binding</keyword>
<dbReference type="Gene3D" id="3.40.1110.10">
    <property type="entry name" value="Calcium-transporting ATPase, cytoplasmic domain N"/>
    <property type="match status" value="1"/>
</dbReference>
<keyword evidence="7 8" id="KW-0472">Membrane</keyword>
<evidence type="ECO:0000256" key="4">
    <source>
        <dbReference type="ARBA" id="ARBA00022723"/>
    </source>
</evidence>
<evidence type="ECO:0000256" key="1">
    <source>
        <dbReference type="ARBA" id="ARBA00004651"/>
    </source>
</evidence>
<evidence type="ECO:0000313" key="11">
    <source>
        <dbReference type="EMBL" id="GAA3036509.1"/>
    </source>
</evidence>
<feature type="transmembrane region" description="Helical" evidence="8">
    <location>
        <begin position="578"/>
        <end position="597"/>
    </location>
</feature>
<dbReference type="Pfam" id="PF00702">
    <property type="entry name" value="Hydrolase"/>
    <property type="match status" value="1"/>
</dbReference>
<protein>
    <submittedName>
        <fullName evidence="11">Heavy metal translocating P-type ATPase</fullName>
    </submittedName>
</protein>
<evidence type="ECO:0000256" key="6">
    <source>
        <dbReference type="ARBA" id="ARBA00022989"/>
    </source>
</evidence>
<dbReference type="Gene3D" id="3.40.50.1000">
    <property type="entry name" value="HAD superfamily/HAD-like"/>
    <property type="match status" value="1"/>
</dbReference>
<accession>A0ABP6LD03</accession>
<feature type="transmembrane region" description="Helical" evidence="8">
    <location>
        <begin position="12"/>
        <end position="29"/>
    </location>
</feature>
<dbReference type="SUPFAM" id="SSF56784">
    <property type="entry name" value="HAD-like"/>
    <property type="match status" value="1"/>
</dbReference>
<dbReference type="PROSITE" id="PS00154">
    <property type="entry name" value="ATPASE_E1_E2"/>
    <property type="match status" value="1"/>
</dbReference>
<keyword evidence="8" id="KW-1003">Cell membrane</keyword>
<comment type="subcellular location">
    <subcellularLocation>
        <location evidence="1">Cell membrane</location>
        <topology evidence="1">Multi-pass membrane protein</topology>
    </subcellularLocation>
</comment>
<feature type="domain" description="P-type ATPase A" evidence="10">
    <location>
        <begin position="139"/>
        <end position="226"/>
    </location>
</feature>
<evidence type="ECO:0000313" key="12">
    <source>
        <dbReference type="Proteomes" id="UP001501035"/>
    </source>
</evidence>
<dbReference type="InterPro" id="IPR023214">
    <property type="entry name" value="HAD_sf"/>
</dbReference>
<dbReference type="InterPro" id="IPR044492">
    <property type="entry name" value="P_typ_ATPase_HD_dom"/>
</dbReference>
<reference evidence="12" key="1">
    <citation type="journal article" date="2019" name="Int. J. Syst. Evol. Microbiol.">
        <title>The Global Catalogue of Microorganisms (GCM) 10K type strain sequencing project: providing services to taxonomists for standard genome sequencing and annotation.</title>
        <authorList>
            <consortium name="The Broad Institute Genomics Platform"/>
            <consortium name="The Broad Institute Genome Sequencing Center for Infectious Disease"/>
            <person name="Wu L."/>
            <person name="Ma J."/>
        </authorList>
    </citation>
    <scope>NUCLEOTIDE SEQUENCE [LARGE SCALE GENOMIC DNA]</scope>
    <source>
        <strain evidence="12">JCM 14234</strain>
    </source>
</reference>
<dbReference type="InterPro" id="IPR008250">
    <property type="entry name" value="ATPase_P-typ_transduc_dom_A_sf"/>
</dbReference>
<dbReference type="InterPro" id="IPR059000">
    <property type="entry name" value="ATPase_P-type_domA"/>
</dbReference>
<dbReference type="SFLD" id="SFLDF00027">
    <property type="entry name" value="p-type_atpase"/>
    <property type="match status" value="1"/>
</dbReference>
<dbReference type="InterPro" id="IPR023298">
    <property type="entry name" value="ATPase_P-typ_TM_dom_sf"/>
</dbReference>
<dbReference type="InterPro" id="IPR036412">
    <property type="entry name" value="HAD-like_sf"/>
</dbReference>
<proteinExistence type="inferred from homology"/>
<keyword evidence="8" id="KW-0547">Nucleotide-binding</keyword>
<dbReference type="NCBIfam" id="TIGR01494">
    <property type="entry name" value="ATPase_P-type"/>
    <property type="match status" value="2"/>
</dbReference>
<keyword evidence="6 8" id="KW-1133">Transmembrane helix</keyword>
<feature type="region of interest" description="Disordered" evidence="9">
    <location>
        <begin position="623"/>
        <end position="658"/>
    </location>
</feature>
<dbReference type="RefSeq" id="WP_290713660.1">
    <property type="nucleotide sequence ID" value="NZ_BAAAVS010000023.1"/>
</dbReference>
<feature type="transmembrane region" description="Helical" evidence="8">
    <location>
        <begin position="267"/>
        <end position="288"/>
    </location>
</feature>
<name>A0ABP6LD03_9ACTN</name>
<dbReference type="Pfam" id="PF00122">
    <property type="entry name" value="E1-E2_ATPase"/>
    <property type="match status" value="1"/>
</dbReference>
<evidence type="ECO:0000256" key="3">
    <source>
        <dbReference type="ARBA" id="ARBA00022692"/>
    </source>
</evidence>
<dbReference type="Gene3D" id="2.70.150.10">
    <property type="entry name" value="Calcium-transporting ATPase, cytoplasmic transduction domain A"/>
    <property type="match status" value="1"/>
</dbReference>
<dbReference type="InterPro" id="IPR051014">
    <property type="entry name" value="Cation_Transport_ATPase_IB"/>
</dbReference>
<evidence type="ECO:0000256" key="9">
    <source>
        <dbReference type="SAM" id="MobiDB-lite"/>
    </source>
</evidence>